<proteinExistence type="predicted"/>
<evidence type="ECO:0000313" key="2">
    <source>
        <dbReference type="EMBL" id="KAK3240084.1"/>
    </source>
</evidence>
<feature type="chain" id="PRO_5042248122" evidence="1">
    <location>
        <begin position="20"/>
        <end position="230"/>
    </location>
</feature>
<gene>
    <name evidence="2" type="ORF">CYMTET_50039</name>
</gene>
<dbReference type="Proteomes" id="UP001190700">
    <property type="component" value="Unassembled WGS sequence"/>
</dbReference>
<name>A0AAE0ETX6_9CHLO</name>
<keyword evidence="1" id="KW-0732">Signal</keyword>
<protein>
    <submittedName>
        <fullName evidence="2">Uncharacterized protein</fullName>
    </submittedName>
</protein>
<keyword evidence="3" id="KW-1185">Reference proteome</keyword>
<reference evidence="2 3" key="1">
    <citation type="journal article" date="2015" name="Genome Biol. Evol.">
        <title>Comparative Genomics of a Bacterivorous Green Alga Reveals Evolutionary Causalities and Consequences of Phago-Mixotrophic Mode of Nutrition.</title>
        <authorList>
            <person name="Burns J.A."/>
            <person name="Paasch A."/>
            <person name="Narechania A."/>
            <person name="Kim E."/>
        </authorList>
    </citation>
    <scope>NUCLEOTIDE SEQUENCE [LARGE SCALE GENOMIC DNA]</scope>
    <source>
        <strain evidence="2 3">PLY_AMNH</strain>
    </source>
</reference>
<feature type="signal peptide" evidence="1">
    <location>
        <begin position="1"/>
        <end position="19"/>
    </location>
</feature>
<dbReference type="AlphaFoldDB" id="A0AAE0ETX6"/>
<evidence type="ECO:0000256" key="1">
    <source>
        <dbReference type="SAM" id="SignalP"/>
    </source>
</evidence>
<organism evidence="2 3">
    <name type="scientific">Cymbomonas tetramitiformis</name>
    <dbReference type="NCBI Taxonomy" id="36881"/>
    <lineage>
        <taxon>Eukaryota</taxon>
        <taxon>Viridiplantae</taxon>
        <taxon>Chlorophyta</taxon>
        <taxon>Pyramimonadophyceae</taxon>
        <taxon>Pyramimonadales</taxon>
        <taxon>Pyramimonadaceae</taxon>
        <taxon>Cymbomonas</taxon>
    </lineage>
</organism>
<comment type="caution">
    <text evidence="2">The sequence shown here is derived from an EMBL/GenBank/DDBJ whole genome shotgun (WGS) entry which is preliminary data.</text>
</comment>
<accession>A0AAE0ETX6</accession>
<dbReference type="EMBL" id="LGRX02033745">
    <property type="protein sequence ID" value="KAK3240084.1"/>
    <property type="molecule type" value="Genomic_DNA"/>
</dbReference>
<sequence length="230" mass="25773">MIPLKIFVFAFLLVHDVSAYYPSQKKAQTDEDIVREAENNRLSAKAYQAGGYLSGLDEDGNPNLSFENLEKETKCNACRVSVHEIERELQAEMKATTKAGKEKMTQIAATKSLKAACESSIPNYGLQQHGGLAVSFFTKDKAIKKYQDDQVQRILRKRCDELAVEYSGDFLIRMQKPYTLLELQGMLCGPRGLGDCKDDADEGWAYTKPPETYVKKMKAEAAKVGKKVEL</sequence>
<evidence type="ECO:0000313" key="3">
    <source>
        <dbReference type="Proteomes" id="UP001190700"/>
    </source>
</evidence>